<dbReference type="GO" id="GO:0016740">
    <property type="term" value="F:transferase activity"/>
    <property type="evidence" value="ECO:0007669"/>
    <property type="project" value="UniProtKB-KW"/>
</dbReference>
<accession>A0A202BBL2</accession>
<evidence type="ECO:0000313" key="2">
    <source>
        <dbReference type="Proteomes" id="UP000196342"/>
    </source>
</evidence>
<dbReference type="PANTHER" id="PTHR34817:SF2">
    <property type="entry name" value="NUCLEOTIDYLTRANSFERASE"/>
    <property type="match status" value="1"/>
</dbReference>
<dbReference type="AlphaFoldDB" id="A0A202BBL2"/>
<dbReference type="EMBL" id="NHOO01000006">
    <property type="protein sequence ID" value="OVE48735.1"/>
    <property type="molecule type" value="Genomic_DNA"/>
</dbReference>
<dbReference type="PANTHER" id="PTHR34817">
    <property type="entry name" value="NUCLEOTIDYLTRANSFERASE"/>
    <property type="match status" value="1"/>
</dbReference>
<organism evidence="1 2">
    <name type="scientific">Chromobacterium violaceum</name>
    <dbReference type="NCBI Taxonomy" id="536"/>
    <lineage>
        <taxon>Bacteria</taxon>
        <taxon>Pseudomonadati</taxon>
        <taxon>Pseudomonadota</taxon>
        <taxon>Betaproteobacteria</taxon>
        <taxon>Neisseriales</taxon>
        <taxon>Chromobacteriaceae</taxon>
        <taxon>Chromobacterium</taxon>
    </lineage>
</organism>
<dbReference type="Pfam" id="PF10127">
    <property type="entry name" value="RlaP"/>
    <property type="match status" value="1"/>
</dbReference>
<reference evidence="1 2" key="1">
    <citation type="submission" date="2017-05" db="EMBL/GenBank/DDBJ databases">
        <title>Chromobacterium violaceum GHPS1 isolated from Hydrocarbon polluted soil in French Guiana display an awesome secondary metabolite arsenal and a battery of drug and heavy-metal-resistance and detoxification of xenobiotics proteins.</title>
        <authorList>
            <person name="Belbahri L."/>
        </authorList>
    </citation>
    <scope>NUCLEOTIDE SEQUENCE [LARGE SCALE GENOMIC DNA]</scope>
    <source>
        <strain evidence="1 2">GHPS1</strain>
    </source>
</reference>
<sequence>MHRFKYDHPLDDGVRRRVMEELAALERRHHVRVLYACESGSRAWGFASPDSDYDVRFLYVHRPQWYLQVEPQRDVIELPLDDELDISGWELRKALQLLNRSNPTMFEWLQSPLVYRADEKAAAALRELMADFHSLGRCRWHYLSMARKNHRVHLQGETVRLKKYLYVLRPLLAVRWLDAGKGLPPMRFADLAAATVVDDGLAAEINHLLAIKMAAGEAQLGGRLPKLDAFIASMLAEPVPPLPGRHDGDVRRLDRLLQEWVMGSVREDGSAACAI</sequence>
<dbReference type="InterPro" id="IPR018775">
    <property type="entry name" value="RlaP"/>
</dbReference>
<comment type="caution">
    <text evidence="1">The sequence shown here is derived from an EMBL/GenBank/DDBJ whole genome shotgun (WGS) entry which is preliminary data.</text>
</comment>
<dbReference type="Proteomes" id="UP000196342">
    <property type="component" value="Unassembled WGS sequence"/>
</dbReference>
<protein>
    <submittedName>
        <fullName evidence="1">Nucleotidyltransferase</fullName>
    </submittedName>
</protein>
<evidence type="ECO:0000313" key="1">
    <source>
        <dbReference type="EMBL" id="OVE48735.1"/>
    </source>
</evidence>
<proteinExistence type="predicted"/>
<name>A0A202BBL2_CHRVL</name>
<keyword evidence="2" id="KW-1185">Reference proteome</keyword>
<keyword evidence="1" id="KW-0808">Transferase</keyword>
<gene>
    <name evidence="1" type="ORF">CBW21_09315</name>
</gene>